<feature type="compositionally biased region" description="Pro residues" evidence="1">
    <location>
        <begin position="114"/>
        <end position="125"/>
    </location>
</feature>
<feature type="compositionally biased region" description="Polar residues" evidence="1">
    <location>
        <begin position="200"/>
        <end position="215"/>
    </location>
</feature>
<organism evidence="2 3">
    <name type="scientific">Angomonas deanei</name>
    <dbReference type="NCBI Taxonomy" id="59799"/>
    <lineage>
        <taxon>Eukaryota</taxon>
        <taxon>Discoba</taxon>
        <taxon>Euglenozoa</taxon>
        <taxon>Kinetoplastea</taxon>
        <taxon>Metakinetoplastina</taxon>
        <taxon>Trypanosomatida</taxon>
        <taxon>Trypanosomatidae</taxon>
        <taxon>Strigomonadinae</taxon>
        <taxon>Angomonas</taxon>
    </lineage>
</organism>
<feature type="compositionally biased region" description="Acidic residues" evidence="1">
    <location>
        <begin position="257"/>
        <end position="266"/>
    </location>
</feature>
<feature type="region of interest" description="Disordered" evidence="1">
    <location>
        <begin position="86"/>
        <end position="129"/>
    </location>
</feature>
<dbReference type="VEuPathDB" id="TriTrypDB:ADEAN_000102600"/>
<dbReference type="Proteomes" id="UP000515908">
    <property type="component" value="Chromosome 02"/>
</dbReference>
<keyword evidence="3" id="KW-1185">Reference proteome</keyword>
<feature type="region of interest" description="Disordered" evidence="1">
    <location>
        <begin position="193"/>
        <end position="329"/>
    </location>
</feature>
<dbReference type="EMBL" id="LR877146">
    <property type="protein sequence ID" value="CAD2213583.1"/>
    <property type="molecule type" value="Genomic_DNA"/>
</dbReference>
<feature type="region of interest" description="Disordered" evidence="1">
    <location>
        <begin position="19"/>
        <end position="58"/>
    </location>
</feature>
<evidence type="ECO:0000313" key="2">
    <source>
        <dbReference type="EMBL" id="CAD2213583.1"/>
    </source>
</evidence>
<proteinExistence type="predicted"/>
<feature type="compositionally biased region" description="Basic and acidic residues" evidence="1">
    <location>
        <begin position="296"/>
        <end position="309"/>
    </location>
</feature>
<feature type="compositionally biased region" description="Polar residues" evidence="1">
    <location>
        <begin position="319"/>
        <end position="329"/>
    </location>
</feature>
<feature type="compositionally biased region" description="Basic and acidic residues" evidence="1">
    <location>
        <begin position="42"/>
        <end position="53"/>
    </location>
</feature>
<dbReference type="AlphaFoldDB" id="A0A7G2C4C5"/>
<protein>
    <submittedName>
        <fullName evidence="2">Uncharacterized protein</fullName>
    </submittedName>
</protein>
<accession>A0A7G2C4C5</accession>
<gene>
    <name evidence="2" type="ORF">ADEAN_000102600</name>
</gene>
<evidence type="ECO:0000256" key="1">
    <source>
        <dbReference type="SAM" id="MobiDB-lite"/>
    </source>
</evidence>
<sequence>MKRIKQAYARAKNTYVTVDGVENRSRGSNRSIGNHSYESDDEHTGLTRKEAKTQTDWQKIKGKVSKNVKQYKVYLDNKRMQYSGQAKTRAPAWKVNEENNAPKMKRLGDRETKPQPPTAEVPTPAPENVVEVSEEEAAEAKLLYYEQLFNYSLREHAVWVDSPKWESLEAETEMEALDLTDDAVQENQNGYEDSHLEQNPYRNSSNHPSGQNGVNQRPVGNPFADNANQITRVRHDGGNNGTGYSTRVTQSERIREEEDDDGEEDSGSSGSGSGDSAESSENGEEEGSPTNSGHPANDRELFSVYDHPDGQYTAPGGKQSPQRASVSVNQNNLYSHVAHSSPTHGNAQVVSPQSARVEDVYEDYFEDM</sequence>
<feature type="compositionally biased region" description="Polar residues" evidence="1">
    <location>
        <begin position="26"/>
        <end position="36"/>
    </location>
</feature>
<name>A0A7G2C4C5_9TRYP</name>
<reference evidence="2 3" key="1">
    <citation type="submission" date="2020-08" db="EMBL/GenBank/DDBJ databases">
        <authorList>
            <person name="Newling K."/>
            <person name="Davey J."/>
            <person name="Forrester S."/>
        </authorList>
    </citation>
    <scope>NUCLEOTIDE SEQUENCE [LARGE SCALE GENOMIC DNA]</scope>
    <source>
        <strain evidence="3">Crithidia deanei Carvalho (ATCC PRA-265)</strain>
    </source>
</reference>
<evidence type="ECO:0000313" key="3">
    <source>
        <dbReference type="Proteomes" id="UP000515908"/>
    </source>
</evidence>